<dbReference type="RefSeq" id="WP_369765355.1">
    <property type="nucleotide sequence ID" value="NZ_CP165626.1"/>
</dbReference>
<dbReference type="SUPFAM" id="SSF47203">
    <property type="entry name" value="Acyl-CoA dehydrogenase C-terminal domain-like"/>
    <property type="match status" value="1"/>
</dbReference>
<dbReference type="Gene3D" id="1.20.140.10">
    <property type="entry name" value="Butyryl-CoA Dehydrogenase, subunit A, domain 3"/>
    <property type="match status" value="1"/>
</dbReference>
<dbReference type="Pfam" id="PF02770">
    <property type="entry name" value="Acyl-CoA_dh_M"/>
    <property type="match status" value="1"/>
</dbReference>
<comment type="cofactor">
    <cofactor evidence="1 6">
        <name>FAD</name>
        <dbReference type="ChEBI" id="CHEBI:57692"/>
    </cofactor>
</comment>
<dbReference type="EMBL" id="CP165626">
    <property type="protein sequence ID" value="XDU97941.1"/>
    <property type="molecule type" value="Genomic_DNA"/>
</dbReference>
<evidence type="ECO:0000313" key="10">
    <source>
        <dbReference type="EMBL" id="XDU97941.1"/>
    </source>
</evidence>
<protein>
    <submittedName>
        <fullName evidence="10">Acyl-CoA dehydrogenase family protein</fullName>
    </submittedName>
</protein>
<dbReference type="InterPro" id="IPR006089">
    <property type="entry name" value="Acyl-CoA_DH_CS"/>
</dbReference>
<dbReference type="PANTHER" id="PTHR43884">
    <property type="entry name" value="ACYL-COA DEHYDROGENASE"/>
    <property type="match status" value="1"/>
</dbReference>
<dbReference type="FunFam" id="1.10.540.10:FF:000026">
    <property type="entry name" value="Acyl-CoA dehydrogenase medium chain"/>
    <property type="match status" value="1"/>
</dbReference>
<dbReference type="Pfam" id="PF02771">
    <property type="entry name" value="Acyl-CoA_dh_N"/>
    <property type="match status" value="1"/>
</dbReference>
<dbReference type="InterPro" id="IPR036250">
    <property type="entry name" value="AcylCo_DH-like_C"/>
</dbReference>
<dbReference type="InterPro" id="IPR037069">
    <property type="entry name" value="AcylCoA_DH/ox_N_sf"/>
</dbReference>
<sequence length="390" mass="43676">MLQNILIERKIYATEEHKMMQSMIQEFIANEIMGQLDHWEKQGMVSREIWKRAGELGLLCLDIPEIYGGGGLDFTFNALLIEEFAKKGITGPGFSLHSDIVAPYLLHYGTELQKQKYLPLMAKGELITAIGMTEPNCGSDLKALGTTADDKGDHYLVNGQKTFITNGFMCDMAIIAVKTNAKTDDEGVTLLILESEMEGFNKGNPLRKIGMKSQDTAELFFDNVKVPKENRLGDEKMGFKIMMKELARERLTVGIMAVATAEGAIEDTIKYTTERTAFGSPIAGFQNTQFKIAECATQMQIHQAFLDRCIELMSTHKLSSESASMIKYSATDMCGKVVDECLQLFGGYGYMWDYPIARMYADNRVTRIYAGTNEIMKILIARALFKDVLK</sequence>
<reference evidence="10" key="1">
    <citation type="submission" date="2024-07" db="EMBL/GenBank/DDBJ databases">
        <authorList>
            <person name="Biller S.J."/>
        </authorList>
    </citation>
    <scope>NUCLEOTIDE SEQUENCE</scope>
    <source>
        <strain evidence="10">WC2416</strain>
    </source>
</reference>
<evidence type="ECO:0000256" key="5">
    <source>
        <dbReference type="ARBA" id="ARBA00023002"/>
    </source>
</evidence>
<dbReference type="InterPro" id="IPR006091">
    <property type="entry name" value="Acyl-CoA_Oxase/DH_mid-dom"/>
</dbReference>
<proteinExistence type="inferred from homology"/>
<comment type="similarity">
    <text evidence="2 6">Belongs to the acyl-CoA dehydrogenase family.</text>
</comment>
<feature type="domain" description="Acyl-CoA oxidase/dehydrogenase middle" evidence="8">
    <location>
        <begin position="129"/>
        <end position="224"/>
    </location>
</feature>
<evidence type="ECO:0000259" key="9">
    <source>
        <dbReference type="Pfam" id="PF02771"/>
    </source>
</evidence>
<name>A0AB39W9D6_9FLAO</name>
<accession>A0AB39W9D6</accession>
<dbReference type="InterPro" id="IPR009100">
    <property type="entry name" value="AcylCoA_DH/oxidase_NM_dom_sf"/>
</dbReference>
<keyword evidence="4 6" id="KW-0274">FAD</keyword>
<dbReference type="Gene3D" id="2.40.110.10">
    <property type="entry name" value="Butyryl-CoA Dehydrogenase, subunit A, domain 2"/>
    <property type="match status" value="1"/>
</dbReference>
<dbReference type="InterPro" id="IPR013786">
    <property type="entry name" value="AcylCoA_DH/ox_N"/>
</dbReference>
<evidence type="ECO:0000259" key="8">
    <source>
        <dbReference type="Pfam" id="PF02770"/>
    </source>
</evidence>
<dbReference type="SUPFAM" id="SSF56645">
    <property type="entry name" value="Acyl-CoA dehydrogenase NM domain-like"/>
    <property type="match status" value="1"/>
</dbReference>
<dbReference type="PANTHER" id="PTHR43884:SF12">
    <property type="entry name" value="ISOVALERYL-COA DEHYDROGENASE, MITOCHONDRIAL-RELATED"/>
    <property type="match status" value="1"/>
</dbReference>
<evidence type="ECO:0000256" key="1">
    <source>
        <dbReference type="ARBA" id="ARBA00001974"/>
    </source>
</evidence>
<keyword evidence="5 6" id="KW-0560">Oxidoreductase</keyword>
<organism evidence="10">
    <name type="scientific">Flavobacterium sp. WC2416</name>
    <dbReference type="NCBI Taxonomy" id="3234141"/>
    <lineage>
        <taxon>Bacteria</taxon>
        <taxon>Pseudomonadati</taxon>
        <taxon>Bacteroidota</taxon>
        <taxon>Flavobacteriia</taxon>
        <taxon>Flavobacteriales</taxon>
        <taxon>Flavobacteriaceae</taxon>
        <taxon>Flavobacterium</taxon>
    </lineage>
</organism>
<evidence type="ECO:0000256" key="4">
    <source>
        <dbReference type="ARBA" id="ARBA00022827"/>
    </source>
</evidence>
<dbReference type="PROSITE" id="PS00073">
    <property type="entry name" value="ACYL_COA_DH_2"/>
    <property type="match status" value="1"/>
</dbReference>
<dbReference type="InterPro" id="IPR009075">
    <property type="entry name" value="AcylCo_DH/oxidase_C"/>
</dbReference>
<dbReference type="GO" id="GO:0050660">
    <property type="term" value="F:flavin adenine dinucleotide binding"/>
    <property type="evidence" value="ECO:0007669"/>
    <property type="project" value="InterPro"/>
</dbReference>
<dbReference type="FunFam" id="2.40.110.10:FF:000002">
    <property type="entry name" value="Acyl-CoA dehydrogenase fadE12"/>
    <property type="match status" value="1"/>
</dbReference>
<dbReference type="Pfam" id="PF00441">
    <property type="entry name" value="Acyl-CoA_dh_1"/>
    <property type="match status" value="1"/>
</dbReference>
<dbReference type="Gene3D" id="1.10.540.10">
    <property type="entry name" value="Acyl-CoA dehydrogenase/oxidase, N-terminal domain"/>
    <property type="match status" value="1"/>
</dbReference>
<keyword evidence="3 6" id="KW-0285">Flavoprotein</keyword>
<evidence type="ECO:0000256" key="2">
    <source>
        <dbReference type="ARBA" id="ARBA00009347"/>
    </source>
</evidence>
<feature type="domain" description="Acyl-CoA dehydrogenase/oxidase N-terminal" evidence="9">
    <location>
        <begin position="14"/>
        <end position="125"/>
    </location>
</feature>
<dbReference type="GO" id="GO:0003995">
    <property type="term" value="F:acyl-CoA dehydrogenase activity"/>
    <property type="evidence" value="ECO:0007669"/>
    <property type="project" value="InterPro"/>
</dbReference>
<dbReference type="AlphaFoldDB" id="A0AB39W9D6"/>
<evidence type="ECO:0000256" key="6">
    <source>
        <dbReference type="RuleBase" id="RU362125"/>
    </source>
</evidence>
<feature type="domain" description="Acyl-CoA dehydrogenase/oxidase C-terminal" evidence="7">
    <location>
        <begin position="237"/>
        <end position="384"/>
    </location>
</feature>
<dbReference type="InterPro" id="IPR046373">
    <property type="entry name" value="Acyl-CoA_Oxase/DH_mid-dom_sf"/>
</dbReference>
<evidence type="ECO:0000256" key="3">
    <source>
        <dbReference type="ARBA" id="ARBA00022630"/>
    </source>
</evidence>
<evidence type="ECO:0000259" key="7">
    <source>
        <dbReference type="Pfam" id="PF00441"/>
    </source>
</evidence>
<dbReference type="FunFam" id="1.20.140.10:FF:000001">
    <property type="entry name" value="Acyl-CoA dehydrogenase"/>
    <property type="match status" value="1"/>
</dbReference>
<gene>
    <name evidence="10" type="ORF">AB3G39_12250</name>
</gene>